<dbReference type="SUPFAM" id="SSF53822">
    <property type="entry name" value="Periplasmic binding protein-like I"/>
    <property type="match status" value="1"/>
</dbReference>
<proteinExistence type="inferred from homology"/>
<dbReference type="EMBL" id="CP042304">
    <property type="protein sequence ID" value="QDZ11896.1"/>
    <property type="molecule type" value="Genomic_DNA"/>
</dbReference>
<dbReference type="PIRSF" id="PIRSF002816">
    <property type="entry name" value="AraF"/>
    <property type="match status" value="1"/>
</dbReference>
<accession>A0A5B8LV12</accession>
<dbReference type="PANTHER" id="PTHR30036">
    <property type="entry name" value="D-XYLOSE-BINDING PERIPLASMIC PROTEIN"/>
    <property type="match status" value="1"/>
</dbReference>
<dbReference type="Proteomes" id="UP000315364">
    <property type="component" value="Chromosome"/>
</dbReference>
<organism evidence="5 6">
    <name type="scientific">Devosia ginsengisoli</name>
    <dbReference type="NCBI Taxonomy" id="400770"/>
    <lineage>
        <taxon>Bacteria</taxon>
        <taxon>Pseudomonadati</taxon>
        <taxon>Pseudomonadota</taxon>
        <taxon>Alphaproteobacteria</taxon>
        <taxon>Hyphomicrobiales</taxon>
        <taxon>Devosiaceae</taxon>
        <taxon>Devosia</taxon>
    </lineage>
</organism>
<keyword evidence="6" id="KW-1185">Reference proteome</keyword>
<name>A0A5B8LV12_9HYPH</name>
<evidence type="ECO:0000256" key="1">
    <source>
        <dbReference type="ARBA" id="ARBA00004418"/>
    </source>
</evidence>
<dbReference type="GO" id="GO:0030246">
    <property type="term" value="F:carbohydrate binding"/>
    <property type="evidence" value="ECO:0007669"/>
    <property type="project" value="TreeGrafter"/>
</dbReference>
<dbReference type="GO" id="GO:0030288">
    <property type="term" value="C:outer membrane-bounded periplasmic space"/>
    <property type="evidence" value="ECO:0007669"/>
    <property type="project" value="TreeGrafter"/>
</dbReference>
<dbReference type="InterPro" id="IPR028082">
    <property type="entry name" value="Peripla_BP_I"/>
</dbReference>
<evidence type="ECO:0000313" key="5">
    <source>
        <dbReference type="EMBL" id="QDZ11896.1"/>
    </source>
</evidence>
<reference evidence="5 6" key="1">
    <citation type="submission" date="2019-07" db="EMBL/GenBank/DDBJ databases">
        <title>Full genome sequence of Devosia sp. Gsoil 520.</title>
        <authorList>
            <person name="Im W.-T."/>
        </authorList>
    </citation>
    <scope>NUCLEOTIDE SEQUENCE [LARGE SCALE GENOMIC DNA]</scope>
    <source>
        <strain evidence="5 6">Gsoil 520</strain>
    </source>
</reference>
<evidence type="ECO:0000313" key="6">
    <source>
        <dbReference type="Proteomes" id="UP000315364"/>
    </source>
</evidence>
<gene>
    <name evidence="5" type="ORF">FPZ08_14760</name>
</gene>
<evidence type="ECO:0000256" key="3">
    <source>
        <dbReference type="PIRNR" id="PIRNR002816"/>
    </source>
</evidence>
<dbReference type="InterPro" id="IPR025997">
    <property type="entry name" value="SBP_2_dom"/>
</dbReference>
<evidence type="ECO:0000259" key="4">
    <source>
        <dbReference type="Pfam" id="PF13407"/>
    </source>
</evidence>
<protein>
    <recommendedName>
        <fullName evidence="3">L-arabinose-binding periplasmic protein</fullName>
        <shortName evidence="3">ABP</shortName>
    </recommendedName>
</protein>
<feature type="domain" description="Periplasmic binding protein" evidence="4">
    <location>
        <begin position="43"/>
        <end position="308"/>
    </location>
</feature>
<dbReference type="GO" id="GO:0042882">
    <property type="term" value="P:L-arabinose transmembrane transport"/>
    <property type="evidence" value="ECO:0007669"/>
    <property type="project" value="UniProtKB-UniRule"/>
</dbReference>
<sequence length="336" mass="34119">MIVKSVREDQMTTLTRLLGSTILAAGLFGAVFAGAATAQDKLIVNINKSGTQQYFIDQGDGFTAAAEELGYQASVINVELDANLAISAMTDALAAGAKGIAITVPDQAIGPAVAKAAADAGVLLVGTNDNIADAEGNPIPLVGFDGKDMGTKVGIAAGELLNESDWLGGGTYGILSVEVQTLSVCNDRTDASRAEITKAGADAARIFPVTYDGTTNSALEAAGPVVTAHPDVDKWVVFGCNDEGVLGTLNALTNAGFAPDDIIAVGLGAYEACRPWAAGQPSGFKAALYISGTDVGAAAAKVLIAALEDGVELPANTVADTSIVTPENYQDHMPCT</sequence>
<dbReference type="PANTHER" id="PTHR30036:SF7">
    <property type="entry name" value="ABC TRANSPORTER PERIPLASMIC-BINDING PROTEIN YPHF"/>
    <property type="match status" value="1"/>
</dbReference>
<keyword evidence="3" id="KW-0762">Sugar transport</keyword>
<comment type="subcellular location">
    <subcellularLocation>
        <location evidence="1">Periplasm</location>
    </subcellularLocation>
</comment>
<dbReference type="InterPro" id="IPR026266">
    <property type="entry name" value="AraF"/>
</dbReference>
<dbReference type="InterPro" id="IPR050555">
    <property type="entry name" value="Bact_Solute-Bind_Prot2"/>
</dbReference>
<dbReference type="KEGG" id="dea:FPZ08_14760"/>
<dbReference type="OrthoDB" id="7833812at2"/>
<evidence type="ECO:0000256" key="2">
    <source>
        <dbReference type="ARBA" id="ARBA00007639"/>
    </source>
</evidence>
<dbReference type="AlphaFoldDB" id="A0A5B8LV12"/>
<dbReference type="Pfam" id="PF13407">
    <property type="entry name" value="Peripla_BP_4"/>
    <property type="match status" value="1"/>
</dbReference>
<keyword evidence="3" id="KW-0813">Transport</keyword>
<dbReference type="Gene3D" id="3.40.50.2300">
    <property type="match status" value="2"/>
</dbReference>
<comment type="similarity">
    <text evidence="2 3">Belongs to the bacterial solute-binding protein 2 family.</text>
</comment>